<dbReference type="HOGENOM" id="CLU_1466385_0_0_0"/>
<keyword evidence="7" id="KW-1185">Reference proteome</keyword>
<dbReference type="SUPFAM" id="SSF54523">
    <property type="entry name" value="Pili subunits"/>
    <property type="match status" value="1"/>
</dbReference>
<accession>C5CFJ4</accession>
<keyword evidence="4" id="KW-0574">Periplasm</keyword>
<evidence type="ECO:0000313" key="7">
    <source>
        <dbReference type="Proteomes" id="UP000002382"/>
    </source>
</evidence>
<dbReference type="RefSeq" id="WP_015868078.1">
    <property type="nucleotide sequence ID" value="NC_012785.1"/>
</dbReference>
<dbReference type="NCBIfam" id="TIGR02532">
    <property type="entry name" value="IV_pilin_GFxxxE"/>
    <property type="match status" value="1"/>
</dbReference>
<dbReference type="GO" id="GO:0009279">
    <property type="term" value="C:cell outer membrane"/>
    <property type="evidence" value="ECO:0007669"/>
    <property type="project" value="UniProtKB-SubCell"/>
</dbReference>
<reference evidence="6 7" key="2">
    <citation type="journal article" date="2011" name="J. Bacteriol.">
        <title>Genome Sequence of Kosmotoga olearia Strain TBF 19.5.1, a Thermophilic Bacterium with a Wide Growth Temperature Range, Isolated from the Troll B Oil Platform in the North Sea.</title>
        <authorList>
            <person name="Swithers K.S."/>
            <person name="Dipippo J.L."/>
            <person name="Bruce D.C."/>
            <person name="Detter C."/>
            <person name="Tapia R."/>
            <person name="Han S."/>
            <person name="Goodwin L.A."/>
            <person name="Han J."/>
            <person name="Woyke T."/>
            <person name="Pitluck S."/>
            <person name="Pennacchio L."/>
            <person name="Nolan M."/>
            <person name="Mikhailova N."/>
            <person name="Land M.L."/>
            <person name="Nesbo C.L."/>
            <person name="Gogarten J.P."/>
            <person name="Noll K.M."/>
        </authorList>
    </citation>
    <scope>NUCLEOTIDE SEQUENCE [LARGE SCALE GENOMIC DNA]</scope>
    <source>
        <strain evidence="7">ATCC BAA-1733 / DSM 21960 / TBF 19.5.1</strain>
    </source>
</reference>
<dbReference type="Pfam" id="PF22434">
    <property type="entry name" value="PilW_C"/>
    <property type="match status" value="1"/>
</dbReference>
<name>C5CFJ4_KOSOT</name>
<dbReference type="InterPro" id="IPR012902">
    <property type="entry name" value="N_methyl_site"/>
</dbReference>
<evidence type="ECO:0000256" key="2">
    <source>
        <dbReference type="ARBA" id="ARBA00004418"/>
    </source>
</evidence>
<dbReference type="GO" id="GO:0015627">
    <property type="term" value="C:type II protein secretion system complex"/>
    <property type="evidence" value="ECO:0007669"/>
    <property type="project" value="InterPro"/>
</dbReference>
<dbReference type="Proteomes" id="UP000002382">
    <property type="component" value="Chromosome"/>
</dbReference>
<dbReference type="Gene3D" id="3.30.700.10">
    <property type="entry name" value="Glycoprotein, Type 4 Pilin"/>
    <property type="match status" value="1"/>
</dbReference>
<dbReference type="OrthoDB" id="9795612at2"/>
<gene>
    <name evidence="6" type="ordered locus">Kole_0696</name>
</gene>
<evidence type="ECO:0000256" key="3">
    <source>
        <dbReference type="ARBA" id="ARBA00022481"/>
    </source>
</evidence>
<dbReference type="GO" id="GO:0042597">
    <property type="term" value="C:periplasmic space"/>
    <property type="evidence" value="ECO:0007669"/>
    <property type="project" value="UniProtKB-SubCell"/>
</dbReference>
<dbReference type="PRINTS" id="PR00813">
    <property type="entry name" value="BCTERIALGSPG"/>
</dbReference>
<dbReference type="InterPro" id="IPR045584">
    <property type="entry name" value="Pilin-like"/>
</dbReference>
<organism evidence="6 7">
    <name type="scientific">Kosmotoga olearia (strain ATCC BAA-1733 / DSM 21960 / TBF 19.5.1)</name>
    <dbReference type="NCBI Taxonomy" id="521045"/>
    <lineage>
        <taxon>Bacteria</taxon>
        <taxon>Thermotogati</taxon>
        <taxon>Thermotogota</taxon>
        <taxon>Thermotogae</taxon>
        <taxon>Kosmotogales</taxon>
        <taxon>Kosmotogaceae</taxon>
        <taxon>Kosmotoga</taxon>
    </lineage>
</organism>
<proteinExistence type="predicted"/>
<evidence type="ECO:0000256" key="4">
    <source>
        <dbReference type="ARBA" id="ARBA00022764"/>
    </source>
</evidence>
<dbReference type="InterPro" id="IPR000983">
    <property type="entry name" value="Bac_GSPG_pilin"/>
</dbReference>
<dbReference type="STRING" id="521045.Kole_0696"/>
<keyword evidence="3" id="KW-0488">Methylation</keyword>
<keyword evidence="5" id="KW-0998">Cell outer membrane</keyword>
<evidence type="ECO:0000313" key="6">
    <source>
        <dbReference type="EMBL" id="ACR79412.1"/>
    </source>
</evidence>
<dbReference type="AlphaFoldDB" id="C5CFJ4"/>
<protein>
    <recommendedName>
        <fullName evidence="8">Prepilin-type N-terminal cleavage/methylation domain-containing protein</fullName>
    </recommendedName>
</protein>
<evidence type="ECO:0000256" key="5">
    <source>
        <dbReference type="ARBA" id="ARBA00023237"/>
    </source>
</evidence>
<reference evidence="6 7" key="1">
    <citation type="submission" date="2009-06" db="EMBL/GenBank/DDBJ databases">
        <title>Complete sequence of Thermotogales bacterium TBF 19.5.1.</title>
        <authorList>
            <consortium name="US DOE Joint Genome Institute"/>
            <person name="Lucas S."/>
            <person name="Copeland A."/>
            <person name="Lapidus A."/>
            <person name="Glavina del Rio T."/>
            <person name="Tice H."/>
            <person name="Bruce D."/>
            <person name="Goodwin L."/>
            <person name="Pitluck S."/>
            <person name="Chertkov O."/>
            <person name="Brettin T."/>
            <person name="Detter J.C."/>
            <person name="Han C."/>
            <person name="Schmutz J."/>
            <person name="Larimer F."/>
            <person name="Land M."/>
            <person name="Hauser L."/>
            <person name="Kyrpides N."/>
            <person name="Ovchinnikova G."/>
            <person name="Noll K."/>
        </authorList>
    </citation>
    <scope>NUCLEOTIDE SEQUENCE [LARGE SCALE GENOMIC DNA]</scope>
    <source>
        <strain evidence="7">ATCC BAA-1733 / DSM 21960 / TBF 19.5.1</strain>
    </source>
</reference>
<evidence type="ECO:0000256" key="1">
    <source>
        <dbReference type="ARBA" id="ARBA00004203"/>
    </source>
</evidence>
<evidence type="ECO:0008006" key="8">
    <source>
        <dbReference type="Google" id="ProtNLM"/>
    </source>
</evidence>
<dbReference type="KEGG" id="kol:Kole_0696"/>
<keyword evidence="5" id="KW-0472">Membrane</keyword>
<sequence>MRWGFSLVELLIVLAILAALVTAIVPILDNVLVKGKAMSIVMDAKAIKSAVHAYFFDTGDFPKAGLDFYDPGTEDDRGFKYFFEDDGSGKWNGPYLSALPENTPWNTTFRYWKSYITGTVYDAGGNPHTVNNLKCAVLTIGGFDDAGTRDKVDERIRKYIGWSYVGYSDTDKYYISVILWTEND</sequence>
<dbReference type="eggNOG" id="COG4969">
    <property type="taxonomic scope" value="Bacteria"/>
</dbReference>
<dbReference type="EMBL" id="CP001634">
    <property type="protein sequence ID" value="ACR79412.1"/>
    <property type="molecule type" value="Genomic_DNA"/>
</dbReference>
<dbReference type="GO" id="GO:0015628">
    <property type="term" value="P:protein secretion by the type II secretion system"/>
    <property type="evidence" value="ECO:0007669"/>
    <property type="project" value="InterPro"/>
</dbReference>
<comment type="subcellular location">
    <subcellularLocation>
        <location evidence="1">Cell outer membrane</location>
        <topology evidence="1">Single-pass membrane protein</topology>
    </subcellularLocation>
    <subcellularLocation>
        <location evidence="2">Periplasm</location>
    </subcellularLocation>
</comment>